<feature type="region of interest" description="Disordered" evidence="1">
    <location>
        <begin position="191"/>
        <end position="245"/>
    </location>
</feature>
<dbReference type="OrthoDB" id="1080600at2"/>
<sequence length="245" mass="27700">MKKNKMLLLLLLVLPLAGKAQIKKYIGKGANGQVKSIYYRNVQTGRQEGHWVDFDENGLIASERDYKDGYKDGKEVFYQNGDVELIIEYRKGKIDGKCIKYTVRKDAGKKPVLHCIANFRNGVEHGMMYIYDEHGKIIRRERYKDGALLADTFATQKGLVCIGYEVDPDGLSYIKSKKIIPFKSKTAGVSRTTSVRQDRKVAARPAVSKTPDRKGTPVRQQKKQSASPQDKSRLKVSKDGIIELE</sequence>
<evidence type="ECO:0000313" key="3">
    <source>
        <dbReference type="EMBL" id="AKU69552.1"/>
    </source>
</evidence>
<reference evidence="3 5" key="1">
    <citation type="submission" date="2015-07" db="EMBL/GenBank/DDBJ databases">
        <authorList>
            <person name="Noorani M."/>
        </authorList>
    </citation>
    <scope>NUCLEOTIDE SEQUENCE [LARGE SCALE GENOMIC DNA]</scope>
    <source>
        <strain evidence="3 5">W1435</strain>
    </source>
</reference>
<dbReference type="Proteomes" id="UP000060345">
    <property type="component" value="Chromosome 1"/>
</dbReference>
<evidence type="ECO:0000256" key="2">
    <source>
        <dbReference type="SAM" id="SignalP"/>
    </source>
</evidence>
<accession>A0A0K1NKD7</accession>
<dbReference type="Proteomes" id="UP000682005">
    <property type="component" value="Chromosome 1"/>
</dbReference>
<dbReference type="Gene3D" id="2.20.110.10">
    <property type="entry name" value="Histone H3 K4-specific methyltransferase SET7/9 N-terminal domain"/>
    <property type="match status" value="1"/>
</dbReference>
<evidence type="ECO:0000256" key="1">
    <source>
        <dbReference type="SAM" id="MobiDB-lite"/>
    </source>
</evidence>
<name>A0A0K1NKD7_9BACT</name>
<protein>
    <recommendedName>
        <fullName evidence="7">MORN repeat protein</fullName>
    </recommendedName>
</protein>
<dbReference type="AlphaFoldDB" id="A0A0K1NKD7"/>
<reference evidence="4 6" key="2">
    <citation type="submission" date="2021-03" db="EMBL/GenBank/DDBJ databases">
        <title>Human Oral Microbial Genomes.</title>
        <authorList>
            <person name="Johnston C.D."/>
            <person name="Chen T."/>
            <person name="Dewhirst F.E."/>
        </authorList>
    </citation>
    <scope>NUCLEOTIDE SEQUENCE [LARGE SCALE GENOMIC DNA]</scope>
    <source>
        <strain evidence="4 6">W1435</strain>
    </source>
</reference>
<keyword evidence="6" id="KW-1185">Reference proteome</keyword>
<dbReference type="EMBL" id="CP012074">
    <property type="protein sequence ID" value="AKU69552.1"/>
    <property type="molecule type" value="Genomic_DNA"/>
</dbReference>
<feature type="chain" id="PRO_5043702560" description="MORN repeat protein" evidence="2">
    <location>
        <begin position="21"/>
        <end position="245"/>
    </location>
</feature>
<dbReference type="KEGG" id="pfus:ADJ77_07170"/>
<evidence type="ECO:0008006" key="7">
    <source>
        <dbReference type="Google" id="ProtNLM"/>
    </source>
</evidence>
<gene>
    <name evidence="3" type="ORF">ADJ77_07170</name>
    <name evidence="4" type="ORF">J5A51_06865</name>
</gene>
<dbReference type="RefSeq" id="WP_042740819.1">
    <property type="nucleotide sequence ID" value="NZ_BAKO01000004.1"/>
</dbReference>
<feature type="signal peptide" evidence="2">
    <location>
        <begin position="1"/>
        <end position="20"/>
    </location>
</feature>
<dbReference type="eggNOG" id="COG2849">
    <property type="taxonomic scope" value="Bacteria"/>
</dbReference>
<organism evidence="3 5">
    <name type="scientific">Prevotella fusca JCM 17724</name>
    <dbReference type="NCBI Taxonomy" id="1236517"/>
    <lineage>
        <taxon>Bacteria</taxon>
        <taxon>Pseudomonadati</taxon>
        <taxon>Bacteroidota</taxon>
        <taxon>Bacteroidia</taxon>
        <taxon>Bacteroidales</taxon>
        <taxon>Prevotellaceae</taxon>
        <taxon>Prevotella</taxon>
    </lineage>
</organism>
<dbReference type="EMBL" id="CP072370">
    <property type="protein sequence ID" value="QUB87194.1"/>
    <property type="molecule type" value="Genomic_DNA"/>
</dbReference>
<evidence type="ECO:0000313" key="5">
    <source>
        <dbReference type="Proteomes" id="UP000060345"/>
    </source>
</evidence>
<dbReference type="STRING" id="1236517.ADJ77_07170"/>
<evidence type="ECO:0000313" key="6">
    <source>
        <dbReference type="Proteomes" id="UP000682005"/>
    </source>
</evidence>
<evidence type="ECO:0000313" key="4">
    <source>
        <dbReference type="EMBL" id="QUB87194.1"/>
    </source>
</evidence>
<keyword evidence="2" id="KW-0732">Signal</keyword>
<proteinExistence type="predicted"/>
<dbReference type="SUPFAM" id="SSF82185">
    <property type="entry name" value="Histone H3 K4-specific methyltransferase SET7/9 N-terminal domain"/>
    <property type="match status" value="1"/>
</dbReference>
<feature type="compositionally biased region" description="Basic and acidic residues" evidence="1">
    <location>
        <begin position="230"/>
        <end position="245"/>
    </location>
</feature>